<dbReference type="EMBL" id="BMHY01000005">
    <property type="protein sequence ID" value="GGG71603.1"/>
    <property type="molecule type" value="Genomic_DNA"/>
</dbReference>
<proteinExistence type="predicted"/>
<protein>
    <recommendedName>
        <fullName evidence="4">Spore coat protein</fullName>
    </recommendedName>
</protein>
<dbReference type="RefSeq" id="WP_188889914.1">
    <property type="nucleotide sequence ID" value="NZ_BMHY01000005.1"/>
</dbReference>
<evidence type="ECO:0000313" key="3">
    <source>
        <dbReference type="Proteomes" id="UP000600247"/>
    </source>
</evidence>
<evidence type="ECO:0008006" key="4">
    <source>
        <dbReference type="Google" id="ProtNLM"/>
    </source>
</evidence>
<dbReference type="Proteomes" id="UP000600247">
    <property type="component" value="Unassembled WGS sequence"/>
</dbReference>
<sequence length="238" mass="25224">MSAMWKMTGWLAKTVAAGLIISFLSIWTTGYIVNSYVETLLKQYNLPLEVQPMALSGVWGKLWGAEPSTPAGQKQPADSEAIDGGDGDGDGQGKGNGDAPVAIDAFGKPESETPPLTDIGIGGGSKAEGGAAGESGAGGISTGQTEGKVEAGEEPLEGTETAITTEDLNQVKDQMSETDKDELFGLLMSKLPQDAWQTISGYMENGLTEQELTAVQQIMAQHLDTEQYERMMNILKKY</sequence>
<feature type="compositionally biased region" description="Acidic residues" evidence="1">
    <location>
        <begin position="80"/>
        <end position="89"/>
    </location>
</feature>
<feature type="compositionally biased region" description="Gly residues" evidence="1">
    <location>
        <begin position="120"/>
        <end position="141"/>
    </location>
</feature>
<feature type="region of interest" description="Disordered" evidence="1">
    <location>
        <begin position="66"/>
        <end position="157"/>
    </location>
</feature>
<reference evidence="2 3" key="1">
    <citation type="journal article" date="2014" name="Int. J. Syst. Evol. Microbiol.">
        <title>Complete genome sequence of Corynebacterium casei LMG S-19264T (=DSM 44701T), isolated from a smear-ripened cheese.</title>
        <authorList>
            <consortium name="US DOE Joint Genome Institute (JGI-PGF)"/>
            <person name="Walter F."/>
            <person name="Albersmeier A."/>
            <person name="Kalinowski J."/>
            <person name="Ruckert C."/>
        </authorList>
    </citation>
    <scope>NUCLEOTIDE SEQUENCE [LARGE SCALE GENOMIC DNA]</scope>
    <source>
        <strain evidence="2 3">CGMCC 1.15286</strain>
    </source>
</reference>
<keyword evidence="3" id="KW-1185">Reference proteome</keyword>
<organism evidence="2 3">
    <name type="scientific">Paenibacillus radicis</name>
    <name type="common">ex Gao et al. 2016</name>
    <dbReference type="NCBI Taxonomy" id="1737354"/>
    <lineage>
        <taxon>Bacteria</taxon>
        <taxon>Bacillati</taxon>
        <taxon>Bacillota</taxon>
        <taxon>Bacilli</taxon>
        <taxon>Bacillales</taxon>
        <taxon>Paenibacillaceae</taxon>
        <taxon>Paenibacillus</taxon>
    </lineage>
</organism>
<name>A0A917M1M5_9BACL</name>
<dbReference type="AlphaFoldDB" id="A0A917M1M5"/>
<comment type="caution">
    <text evidence="2">The sequence shown here is derived from an EMBL/GenBank/DDBJ whole genome shotgun (WGS) entry which is preliminary data.</text>
</comment>
<evidence type="ECO:0000256" key="1">
    <source>
        <dbReference type="SAM" id="MobiDB-lite"/>
    </source>
</evidence>
<accession>A0A917M1M5</accession>
<evidence type="ECO:0000313" key="2">
    <source>
        <dbReference type="EMBL" id="GGG71603.1"/>
    </source>
</evidence>
<gene>
    <name evidence="2" type="ORF">GCM10010918_28970</name>
</gene>